<dbReference type="PANTHER" id="PTHR47708">
    <property type="match status" value="1"/>
</dbReference>
<dbReference type="EMBL" id="JADIXZ010000007">
    <property type="protein sequence ID" value="MBK6302120.1"/>
    <property type="molecule type" value="Genomic_DNA"/>
</dbReference>
<organism evidence="2 3">
    <name type="scientific">Candidatus Phosphoribacter hodrii</name>
    <dbReference type="NCBI Taxonomy" id="2953743"/>
    <lineage>
        <taxon>Bacteria</taxon>
        <taxon>Bacillati</taxon>
        <taxon>Actinomycetota</taxon>
        <taxon>Actinomycetes</taxon>
        <taxon>Micrococcales</taxon>
        <taxon>Dermatophilaceae</taxon>
        <taxon>Candidatus Phosphoribacter</taxon>
    </lineage>
</organism>
<comment type="caution">
    <text evidence="2">The sequence shown here is derived from an EMBL/GenBank/DDBJ whole genome shotgun (WGS) entry which is preliminary data.</text>
</comment>
<dbReference type="Pfam" id="PF07287">
    <property type="entry name" value="AtuA"/>
    <property type="match status" value="1"/>
</dbReference>
<proteinExistence type="predicted"/>
<dbReference type="PANTHER" id="PTHR47708:SF2">
    <property type="entry name" value="SI:CH73-132F6.5"/>
    <property type="match status" value="1"/>
</dbReference>
<evidence type="ECO:0000313" key="3">
    <source>
        <dbReference type="Proteomes" id="UP000718281"/>
    </source>
</evidence>
<dbReference type="InterPro" id="IPR010839">
    <property type="entry name" value="AtuA_N"/>
</dbReference>
<accession>A0A935CFA9</accession>
<gene>
    <name evidence="2" type="ORF">IPF40_14160</name>
</gene>
<name>A0A935CFA9_9MICO</name>
<evidence type="ECO:0000259" key="1">
    <source>
        <dbReference type="Pfam" id="PF07287"/>
    </source>
</evidence>
<evidence type="ECO:0000313" key="2">
    <source>
        <dbReference type="EMBL" id="MBK6302120.1"/>
    </source>
</evidence>
<dbReference type="Proteomes" id="UP000718281">
    <property type="component" value="Unassembled WGS sequence"/>
</dbReference>
<reference evidence="2 3" key="1">
    <citation type="submission" date="2020-10" db="EMBL/GenBank/DDBJ databases">
        <title>Connecting structure to function with the recovery of over 1000 high-quality activated sludge metagenome-assembled genomes encoding full-length rRNA genes using long-read sequencing.</title>
        <authorList>
            <person name="Singleton C.M."/>
            <person name="Petriglieri F."/>
            <person name="Kristensen J.M."/>
            <person name="Kirkegaard R.H."/>
            <person name="Michaelsen T.Y."/>
            <person name="Andersen M.H."/>
            <person name="Karst S.M."/>
            <person name="Dueholm M.S."/>
            <person name="Nielsen P.H."/>
            <person name="Albertsen M."/>
        </authorList>
    </citation>
    <scope>NUCLEOTIDE SEQUENCE [LARGE SCALE GENOMIC DNA]</scope>
    <source>
        <strain evidence="2">AalE_18-Q3-R2-46_BAT3C.188</strain>
    </source>
</reference>
<feature type="domain" description="Acyclic terpene utilisation N-terminal" evidence="1">
    <location>
        <begin position="10"/>
        <end position="442"/>
    </location>
</feature>
<dbReference type="AlphaFoldDB" id="A0A935CFA9"/>
<sequence>MPRGAIQVGVSIGAGSAYANDRLAPAAAMADSGRVTYIGFDSLAERTMALAHQRRRRDPATGQDERIRELVPLLAGYLGRGHRVVGNFGAANPDAAVADLVDSLRAQGQHGIPIGVIRGDAVLDLVRSLDCALPERGTTVAALGDRVVSANAYIGADPIVTCLEAGAQIVVGGRIADPSLFVGPICHELGWALDDWDAVAHATMVGHLLECGVHSTGGNFEDPPYRVVPDPHRLGFPLADVTRADAIITKLPGTGGAVDARTMKTQLYYEIHDPAAYLTPDVTADFSDIEIDDLGGDRVRLWGARGRPRPETLKVLVGVDDGFRATGEISFGGPGCVTRARRAEEVLRAYLQPYAASLTDVRVDLVGLTSLFGDRPTSPEPAEVRLRLAVHTPSRAVADAAAHEVELLYFGPSGGGGVVTSVVPALGVTPAFVPRELVTLTTEVVRS</sequence>
<protein>
    <submittedName>
        <fullName evidence="2">DUF1446 domain-containing protein</fullName>
    </submittedName>
</protein>